<feature type="domain" description="Sushi" evidence="10">
    <location>
        <begin position="1260"/>
        <end position="1340"/>
    </location>
</feature>
<dbReference type="CDD" id="cd00053">
    <property type="entry name" value="EGF"/>
    <property type="match status" value="1"/>
</dbReference>
<feature type="domain" description="Sushi" evidence="10">
    <location>
        <begin position="511"/>
        <end position="594"/>
    </location>
</feature>
<sequence length="2524" mass="273306">MYGSEYSIFKQYSGGECPGKFVALTGEAATNDAGWYSYGTDEWPIAGAFDGVDGQTNGVSGYQTARTVAGTGAGSDDAVHIILQAPCSFYLHSFGLTARADGDPSETPSKMTVHGGTDSWSFEEIGDFSSVTSWTAGETKNFTTNSTMGPYKIFRFTVERVASVADAVATVGDIQLFAQSIHDPCGIGSHSCSANAECTNTASSYYCLCNTGFIGNGATCTALDLIPPSDVGKGDSWTKDSTVEYNSKNYTMYADYGGAVCPGRFRVKTDWDWSPADNSAANFEGDEWPPSGAFDRVAADTNQKSGYMTVQNVSGTDAGADTSTLELILQSPCWMHLQSYSVQARQSGGSLQSTPSKAELFGSTDGSSWTSLGTYEKEIHWGAGETRGFTADADKGPFVFFKLGIKRVASAEDTVGQLGDLALYGYNWTGTDCDASKDAEPNAEGNWTRLTSPSGSLLDTVPFYYTCKNGFTLGLSGTENTTTNFTCSVLGVNNQTWQLSGGNSMPTCHVSSCNETDPEPNNLSTAVKVVATATGNPGDNGTFTYSCNDGYVLTNATAGQVNANIEFTCTANGYDNSTWQSPAGITRVLPTCELVNCTGEAIDPEPNNLTAQVLRTDNGSQVGVTLETAVFRYSCNDGYELSDVRHTQSYSDITFTCTADAYNSSKWSQAIVPWCTAVYCDSVSDPQPNALNPQLVRNNTVNGTTLDVQSLEYRCNLGYKMDEYPPPQESVWFQFNCTPNAYANSTWQNASVSLPTCSHVSCDEATDPLPNTLPAQTVRLNFGQTGNTTDLANFTYTCNDGYKLEFVPLPTNTTDVVFNCTGVRNLVAEWAGTPPNCPPVECSWNTDPEPTSLPAQVYIRNRPLGNTTENATFVYSCNDGFQLTGISDTNVENSTTEFTCSANSYGNSTWKKINQTEPYPTCFAVSCNEANDPEPNNPLIGSQTIRVDLSPPTGVTFETDTFNYSCNAGYKLDGVAWPGDHFKEVVWNCTGNSYANSTWQQASVPTCSPVPCMEGIEFPPNNLTHSENYQVIRADPSAPVGVTTNVTKFRYSCNNGFKLVGVSLPTTYEEHDFTCSADSYGNSSWKGLIPSSCAAVNCSEANDPFPNALTAEVIRVELSPPTGQTFETDTFNYSCNAGYKLDGVAWPGDHFKEVVWNCTGNSYANSTWQQASVPTCSPVPCMEGVDPLPNILQWQVIRADPSPPVGNTTDTVSFRYSCNAGYKLDCVALPTDYEDVTYTCTADTYGNSSWQGLTRSCSDVQCDAVNDPQPNDLTTGVYRVNAPFGNTTDEKTFVYSCIDGYVLTSATGGQVNSTVNFTCTANSYGNSTWQTSDPLPTCTLSYCDAENDPEPNALNPFLIRNTTGNGTTGDVISLEFRCEWGYEMDQYPPPQESVWFQFNCTPNGYADSTWQNASVSLPTCSPVLCDEANDPEPNTLNTPQLIRYPGDTPPGNTTQVQQFKYTCNDGYQLTGVAWPGDDHENTTFTCTANSYANSTWQTTDPVPYSTCYAVNCSEANDPEPNDPLTGTQVIRVDLSPPTGVTLDVATFNYSCNAGYKLDGIAWPGNHFEEVIWNCTAVSYANSTWQQNNIPFPTCSPVPCMEGIDVEPNNLTYQVIRQDPAPPAGVTTNNTNFRYSCNNGFKLDGVALPATYEDVSFNCGADVYGNSSWKGTPSTCSAVSCDEANDPEPNDRLAGTQVIRVDLSPPTGVTFDLATFNYSCNAGYKLDGIAWPGDHFEEVVWNCTPNSYANSTWQQNNIPFPTCSPVPCMEGIDTQPNTLTYQVIRQDPSPPTGVTTNDTNFRYSCNNGFKLDGVALPATYEDVSFNCGADVYGNSSWKGTPSTCSAVSCDEANDPEPNDRLAGTQVIRVDLSPPTGVTFDLATFNYSCNAGYKLDGIAWPGDHFEEVVWNCTPNSYANSTWQQNNIPFPTCSPVPCMEGIDSQPNTLTYQVIRQDPTPPTGVTTNSSNFRFSCNDGFILDGVALPATYEDISFSCTGDTYGNSTWKGTPSTCSAVYCNETTDPEPNALTAEVIRVDLATPVGVTFDIVTFNYSCNAGYKLDGVAWPGDHFKEVAWNCTGNHYANSTFQQEAVPTCSAVPCMEGVDPEPNNTTDVVDSRDFNRAQLLRIDPTPPVGTTTQDAQFRYSCKPGYTLDNTTFGTLFLDVWFNCTADTYGNSSWKGTPPTCSPVPCNGFNDTAPNNVTAQVIRTDLDGLGPPFGRTLDTGNFEYSCNAGYKLDGVAWPGSNVTTSVFTCTAQPDGNSSWIGTPPTCSGEAACMETVVRETGKKQPEARMHAWRRSSGRRAKSRPACMHGDGEMGRQGDEEKGGRKAAVPCMEGIDLEPNTLPNEVVRADPSPPVGNTTTLANFTYTCNNGFQLDLVPNSAIHTVEMEFNCSGDSYGNSSWKGSPPTCFAVSCDEATDPEPNVLNSQLIRRSRPLGVTHETNVFREIIPILIAYRYSCNNGYKIVGEAWPGNDFIDKDFNCTGNAYANATWKGTTPYCESEWEILLLLVFAKTNHFSLWES</sequence>
<dbReference type="VEuPathDB" id="CryptoDB:Cvel_17"/>
<reference evidence="11" key="1">
    <citation type="submission" date="2014-11" db="EMBL/GenBank/DDBJ databases">
        <authorList>
            <person name="Otto D Thomas"/>
            <person name="Naeem Raeece"/>
        </authorList>
    </citation>
    <scope>NUCLEOTIDE SEQUENCE</scope>
</reference>
<evidence type="ECO:0000313" key="11">
    <source>
        <dbReference type="EMBL" id="CEM50590.1"/>
    </source>
</evidence>
<keyword evidence="2" id="KW-0768">Sushi</keyword>
<dbReference type="PANTHER" id="PTHR19325:SF575">
    <property type="entry name" value="LOCOMOTION-RELATED PROTEIN HIKARU GENKI"/>
    <property type="match status" value="1"/>
</dbReference>
<evidence type="ECO:0000256" key="3">
    <source>
        <dbReference type="ARBA" id="ARBA00022729"/>
    </source>
</evidence>
<dbReference type="SUPFAM" id="SSF57196">
    <property type="entry name" value="EGF/Laminin"/>
    <property type="match status" value="1"/>
</dbReference>
<dbReference type="SUPFAM" id="SSF57535">
    <property type="entry name" value="Complement control module/SCR domain"/>
    <property type="match status" value="1"/>
</dbReference>
<dbReference type="InterPro" id="IPR035976">
    <property type="entry name" value="Sushi/SCR/CCP_sf"/>
</dbReference>
<evidence type="ECO:0000259" key="9">
    <source>
        <dbReference type="PROSITE" id="PS50026"/>
    </source>
</evidence>
<organism evidence="11">
    <name type="scientific">Chromera velia CCMP2878</name>
    <dbReference type="NCBI Taxonomy" id="1169474"/>
    <lineage>
        <taxon>Eukaryota</taxon>
        <taxon>Sar</taxon>
        <taxon>Alveolata</taxon>
        <taxon>Colpodellida</taxon>
        <taxon>Chromeraceae</taxon>
        <taxon>Chromera</taxon>
    </lineage>
</organism>
<dbReference type="PhylomeDB" id="A0A0G4I192"/>
<dbReference type="PROSITE" id="PS50923">
    <property type="entry name" value="SUSHI"/>
    <property type="match status" value="5"/>
</dbReference>
<keyword evidence="5" id="KW-1015">Disulfide bond</keyword>
<keyword evidence="4" id="KW-0677">Repeat</keyword>
<dbReference type="PROSITE" id="PS50026">
    <property type="entry name" value="EGF_3"/>
    <property type="match status" value="1"/>
</dbReference>
<comment type="caution">
    <text evidence="7">Lacks conserved residue(s) required for the propagation of feature annotation.</text>
</comment>
<proteinExistence type="predicted"/>
<feature type="domain" description="Sushi" evidence="10">
    <location>
        <begin position="1096"/>
        <end position="1178"/>
    </location>
</feature>
<feature type="compositionally biased region" description="Basic residues" evidence="8">
    <location>
        <begin position="2294"/>
        <end position="2306"/>
    </location>
</feature>
<evidence type="ECO:0000256" key="4">
    <source>
        <dbReference type="ARBA" id="ARBA00022737"/>
    </source>
</evidence>
<name>A0A0G4I192_9ALVE</name>
<dbReference type="FunFam" id="2.10.25.10:FF:000038">
    <property type="entry name" value="Fibrillin 2"/>
    <property type="match status" value="1"/>
</dbReference>
<dbReference type="Pfam" id="PF12947">
    <property type="entry name" value="EGF_3"/>
    <property type="match status" value="1"/>
</dbReference>
<evidence type="ECO:0000259" key="10">
    <source>
        <dbReference type="PROSITE" id="PS50923"/>
    </source>
</evidence>
<evidence type="ECO:0000256" key="7">
    <source>
        <dbReference type="PROSITE-ProRule" id="PRU00076"/>
    </source>
</evidence>
<dbReference type="InterPro" id="IPR000742">
    <property type="entry name" value="EGF"/>
</dbReference>
<feature type="compositionally biased region" description="Basic and acidic residues" evidence="8">
    <location>
        <begin position="2283"/>
        <end position="2293"/>
    </location>
</feature>
<accession>A0A0G4I192</accession>
<feature type="domain" description="Sushi" evidence="10">
    <location>
        <begin position="840"/>
        <end position="924"/>
    </location>
</feature>
<evidence type="ECO:0000256" key="6">
    <source>
        <dbReference type="ARBA" id="ARBA00023180"/>
    </source>
</evidence>
<keyword evidence="6" id="KW-0325">Glycoprotein</keyword>
<feature type="domain" description="EGF-like" evidence="9">
    <location>
        <begin position="181"/>
        <end position="221"/>
    </location>
</feature>
<evidence type="ECO:0000256" key="5">
    <source>
        <dbReference type="ARBA" id="ARBA00023157"/>
    </source>
</evidence>
<dbReference type="InterPro" id="IPR050350">
    <property type="entry name" value="Compl-Cell_Adhes-Reg"/>
</dbReference>
<dbReference type="PANTHER" id="PTHR19325">
    <property type="entry name" value="COMPLEMENT COMPONENT-RELATED SUSHI DOMAIN-CONTAINING"/>
    <property type="match status" value="1"/>
</dbReference>
<dbReference type="PROSITE" id="PS01186">
    <property type="entry name" value="EGF_2"/>
    <property type="match status" value="1"/>
</dbReference>
<evidence type="ECO:0000256" key="1">
    <source>
        <dbReference type="ARBA" id="ARBA00022536"/>
    </source>
</evidence>
<dbReference type="InterPro" id="IPR000152">
    <property type="entry name" value="EGF-type_Asp/Asn_hydroxyl_site"/>
</dbReference>
<dbReference type="InterPro" id="IPR000436">
    <property type="entry name" value="Sushi_SCR_CCP_dom"/>
</dbReference>
<dbReference type="Gene3D" id="2.10.70.10">
    <property type="entry name" value="Complement Module, domain 1"/>
    <property type="match status" value="1"/>
</dbReference>
<feature type="domain" description="Sushi" evidence="10">
    <location>
        <begin position="760"/>
        <end position="839"/>
    </location>
</feature>
<protein>
    <submittedName>
        <fullName evidence="11">Uncharacterized protein</fullName>
    </submittedName>
</protein>
<keyword evidence="3" id="KW-0732">Signal</keyword>
<feature type="compositionally biased region" description="Basic and acidic residues" evidence="8">
    <location>
        <begin position="2313"/>
        <end position="2327"/>
    </location>
</feature>
<dbReference type="PROSITE" id="PS00010">
    <property type="entry name" value="ASX_HYDROXYL"/>
    <property type="match status" value="1"/>
</dbReference>
<dbReference type="SMART" id="SM00032">
    <property type="entry name" value="CCP"/>
    <property type="match status" value="9"/>
</dbReference>
<dbReference type="EMBL" id="CDMZ01004701">
    <property type="protein sequence ID" value="CEM50590.1"/>
    <property type="molecule type" value="Genomic_DNA"/>
</dbReference>
<dbReference type="Gene3D" id="2.10.25.10">
    <property type="entry name" value="Laminin"/>
    <property type="match status" value="1"/>
</dbReference>
<gene>
    <name evidence="11" type="ORF">Cvel_17</name>
</gene>
<evidence type="ECO:0000256" key="8">
    <source>
        <dbReference type="SAM" id="MobiDB-lite"/>
    </source>
</evidence>
<feature type="region of interest" description="Disordered" evidence="8">
    <location>
        <begin position="2283"/>
        <end position="2327"/>
    </location>
</feature>
<evidence type="ECO:0000256" key="2">
    <source>
        <dbReference type="ARBA" id="ARBA00022659"/>
    </source>
</evidence>
<keyword evidence="1 7" id="KW-0245">EGF-like domain</keyword>
<dbReference type="InterPro" id="IPR024731">
    <property type="entry name" value="NELL2-like_EGF"/>
</dbReference>